<dbReference type="AlphaFoldDB" id="A0A4D8QFX0"/>
<evidence type="ECO:0000313" key="3">
    <source>
        <dbReference type="Proteomes" id="UP000298596"/>
    </source>
</evidence>
<keyword evidence="1" id="KW-0732">Signal</keyword>
<proteinExistence type="predicted"/>
<dbReference type="EMBL" id="CP032332">
    <property type="protein sequence ID" value="QCO05879.1"/>
    <property type="molecule type" value="Genomic_DNA"/>
</dbReference>
<accession>A0A4D8QFX0</accession>
<feature type="signal peptide" evidence="1">
    <location>
        <begin position="1"/>
        <end position="25"/>
    </location>
</feature>
<organism evidence="2 3">
    <name type="scientific">Azospirillum brasilense</name>
    <dbReference type="NCBI Taxonomy" id="192"/>
    <lineage>
        <taxon>Bacteria</taxon>
        <taxon>Pseudomonadati</taxon>
        <taxon>Pseudomonadota</taxon>
        <taxon>Alphaproteobacteria</taxon>
        <taxon>Rhodospirillales</taxon>
        <taxon>Azospirillaceae</taxon>
        <taxon>Azospirillum</taxon>
    </lineage>
</organism>
<feature type="chain" id="PRO_5020266983" evidence="1">
    <location>
        <begin position="26"/>
        <end position="94"/>
    </location>
</feature>
<geneLocation type="plasmid" evidence="2">
    <name>p2</name>
</geneLocation>
<sequence length="94" mass="9693">MRRRSVLCGLAAAGTWLLPGTAAQAITARPWSDYGAVLDTACGASLDHKRQIAAVEQALGMSLPDARLIGVLQRTACPTCGCLLVPPGTGPTSF</sequence>
<evidence type="ECO:0000313" key="2">
    <source>
        <dbReference type="EMBL" id="QCO05879.1"/>
    </source>
</evidence>
<keyword evidence="2" id="KW-0614">Plasmid</keyword>
<reference evidence="2 3" key="1">
    <citation type="submission" date="2018-09" db="EMBL/GenBank/DDBJ databases">
        <title>Whole genome based analysis of evolution and adaptive divergence in Indian and Brazilian strains of Azospirillum brasilense.</title>
        <authorList>
            <person name="Singh C."/>
            <person name="Tripathi A.K."/>
        </authorList>
    </citation>
    <scope>NUCLEOTIDE SEQUENCE [LARGE SCALE GENOMIC DNA]</scope>
    <source>
        <strain evidence="2 3">MTCC4036</strain>
        <plasmid evidence="2 3">p2</plasmid>
    </source>
</reference>
<dbReference type="Proteomes" id="UP000298596">
    <property type="component" value="Plasmid p2"/>
</dbReference>
<protein>
    <submittedName>
        <fullName evidence="2">Uncharacterized protein</fullName>
    </submittedName>
</protein>
<evidence type="ECO:0000256" key="1">
    <source>
        <dbReference type="SAM" id="SignalP"/>
    </source>
</evidence>
<name>A0A4D8QFX0_AZOBR</name>
<gene>
    <name evidence="2" type="ORF">D3867_28845</name>
</gene>